<name>A0A7Y4M415_9BRAD</name>
<sequence length="61" mass="6806">MTSNPKKPLRPEDFPVDVEGQTIKKQDGTPIADAESPAVAAEIVERLNEDEARREEDKWSA</sequence>
<comment type="caution">
    <text evidence="2">The sequence shown here is derived from an EMBL/GenBank/DDBJ whole genome shotgun (WGS) entry which is preliminary data.</text>
</comment>
<organism evidence="2 3">
    <name type="scientific">Bradyrhizobium archetypum</name>
    <dbReference type="NCBI Taxonomy" id="2721160"/>
    <lineage>
        <taxon>Bacteria</taxon>
        <taxon>Pseudomonadati</taxon>
        <taxon>Pseudomonadota</taxon>
        <taxon>Alphaproteobacteria</taxon>
        <taxon>Hyphomicrobiales</taxon>
        <taxon>Nitrobacteraceae</taxon>
        <taxon>Bradyrhizobium</taxon>
    </lineage>
</organism>
<evidence type="ECO:0000313" key="2">
    <source>
        <dbReference type="EMBL" id="NOJ49051.1"/>
    </source>
</evidence>
<reference evidence="2 3" key="1">
    <citation type="submission" date="2020-03" db="EMBL/GenBank/DDBJ databases">
        <title>Bradyrhizobium diversity isolated from nodules of Muelleranthus trifoliolatus.</title>
        <authorList>
            <person name="Klepa M."/>
            <person name="Helene L."/>
            <person name="Hungria M."/>
        </authorList>
    </citation>
    <scope>NUCLEOTIDE SEQUENCE [LARGE SCALE GENOMIC DNA]</scope>
    <source>
        <strain evidence="2 3">WSM 1744</strain>
    </source>
</reference>
<evidence type="ECO:0000256" key="1">
    <source>
        <dbReference type="SAM" id="MobiDB-lite"/>
    </source>
</evidence>
<dbReference type="AlphaFoldDB" id="A0A7Y4M415"/>
<dbReference type="RefSeq" id="WP_171712080.1">
    <property type="nucleotide sequence ID" value="NZ_JAAVLW010000007.1"/>
</dbReference>
<accession>A0A7Y4M415</accession>
<dbReference type="EMBL" id="JAAVLW010000007">
    <property type="protein sequence ID" value="NOJ49051.1"/>
    <property type="molecule type" value="Genomic_DNA"/>
</dbReference>
<feature type="region of interest" description="Disordered" evidence="1">
    <location>
        <begin position="1"/>
        <end position="37"/>
    </location>
</feature>
<protein>
    <submittedName>
        <fullName evidence="2">Uncharacterized protein</fullName>
    </submittedName>
</protein>
<dbReference type="Proteomes" id="UP000528734">
    <property type="component" value="Unassembled WGS sequence"/>
</dbReference>
<keyword evidence="3" id="KW-1185">Reference proteome</keyword>
<proteinExistence type="predicted"/>
<gene>
    <name evidence="2" type="ORF">HCN50_22835</name>
</gene>
<evidence type="ECO:0000313" key="3">
    <source>
        <dbReference type="Proteomes" id="UP000528734"/>
    </source>
</evidence>